<evidence type="ECO:0000256" key="1">
    <source>
        <dbReference type="SAM" id="Phobius"/>
    </source>
</evidence>
<name>A0A255I889_9FIRM</name>
<sequence>MILLKKALRVTQNDILNLWSELRFKICIFLIFLFTSIILEEVNHFAYRVGYKISPWLLPFIMNQRFMRVILFSLFLFLICEVPYSNSNQLFLLVRSGKISFFIGKVIYLFILSIVYTCIICLSSILIIIRHIDITMNWGKVLGTLTLTDAGADFNHSIKLNSNFILKFSPANVYLLSFSLCVLSFFTLGLFVYVFNIIISNRLIGNAVAAIIILFDFLLETDIVYQRLIYLSPLTWSNTSLLDLRKNVTVYPSLFYSICGYLTLILLSIFIIIACGKRYGIDKIAN</sequence>
<dbReference type="Proteomes" id="UP000247523">
    <property type="component" value="Unassembled WGS sequence"/>
</dbReference>
<comment type="caution">
    <text evidence="3">The sequence shown here is derived from an EMBL/GenBank/DDBJ whole genome shotgun (WGS) entry which is preliminary data.</text>
</comment>
<evidence type="ECO:0000313" key="4">
    <source>
        <dbReference type="Proteomes" id="UP000216411"/>
    </source>
</evidence>
<dbReference type="OrthoDB" id="2846816at2"/>
<feature type="transmembrane region" description="Helical" evidence="1">
    <location>
        <begin position="207"/>
        <end position="230"/>
    </location>
</feature>
<evidence type="ECO:0008006" key="6">
    <source>
        <dbReference type="Google" id="ProtNLM"/>
    </source>
</evidence>
<reference evidence="3" key="3">
    <citation type="submission" date="2018-07" db="EMBL/GenBank/DDBJ databases">
        <authorList>
            <person name="Quirk P.G."/>
            <person name="Krulwich T.A."/>
        </authorList>
    </citation>
    <scope>NUCLEOTIDE SEQUENCE</scope>
    <source>
        <strain evidence="3">CCRI-19302</strain>
    </source>
</reference>
<keyword evidence="1" id="KW-0472">Membrane</keyword>
<evidence type="ECO:0000313" key="3">
    <source>
        <dbReference type="EMBL" id="RDY29102.1"/>
    </source>
</evidence>
<feature type="transmembrane region" description="Helical" evidence="1">
    <location>
        <begin position="250"/>
        <end position="274"/>
    </location>
</feature>
<evidence type="ECO:0000313" key="5">
    <source>
        <dbReference type="Proteomes" id="UP000247523"/>
    </source>
</evidence>
<gene>
    <name evidence="2" type="ORF">C8E03_10883</name>
    <name evidence="3" type="ORF">CG710_018690</name>
</gene>
<dbReference type="RefSeq" id="WP_094378253.1">
    <property type="nucleotide sequence ID" value="NZ_NOKA02000071.1"/>
</dbReference>
<feature type="transmembrane region" description="Helical" evidence="1">
    <location>
        <begin position="26"/>
        <end position="46"/>
    </location>
</feature>
<proteinExistence type="predicted"/>
<dbReference type="AlphaFoldDB" id="A0A255I889"/>
<keyword evidence="1" id="KW-1133">Transmembrane helix</keyword>
<evidence type="ECO:0000313" key="2">
    <source>
        <dbReference type="EMBL" id="PXV88360.1"/>
    </source>
</evidence>
<feature type="transmembrane region" description="Helical" evidence="1">
    <location>
        <begin position="66"/>
        <end position="85"/>
    </location>
</feature>
<accession>A0A255I889</accession>
<feature type="transmembrane region" description="Helical" evidence="1">
    <location>
        <begin position="173"/>
        <end position="195"/>
    </location>
</feature>
<dbReference type="Proteomes" id="UP000216411">
    <property type="component" value="Unassembled WGS sequence"/>
</dbReference>
<keyword evidence="4" id="KW-1185">Reference proteome</keyword>
<dbReference type="EMBL" id="QICS01000008">
    <property type="protein sequence ID" value="PXV88360.1"/>
    <property type="molecule type" value="Genomic_DNA"/>
</dbReference>
<reference evidence="3 4" key="1">
    <citation type="journal article" date="2017" name="Genome Announc.">
        <title>Draft Genome Sequence of a Sporulating and Motile Strain of Lachnotalea glycerini Isolated from Water in Quebec City, Canada.</title>
        <authorList>
            <person name="Maheux A.F."/>
            <person name="Boudreau D.K."/>
            <person name="Berube E."/>
            <person name="Boissinot M."/>
            <person name="Raymond F."/>
            <person name="Brodeur S."/>
            <person name="Corbeil J."/>
            <person name="Isabel S."/>
            <person name="Omar R.F."/>
            <person name="Bergeron M.G."/>
        </authorList>
    </citation>
    <scope>NUCLEOTIDE SEQUENCE [LARGE SCALE GENOMIC DNA]</scope>
    <source>
        <strain evidence="3 4">CCRI-19302</strain>
    </source>
</reference>
<protein>
    <recommendedName>
        <fullName evidence="6">ABC-2 family transporter protein</fullName>
    </recommendedName>
</protein>
<feature type="transmembrane region" description="Helical" evidence="1">
    <location>
        <begin position="106"/>
        <end position="129"/>
    </location>
</feature>
<organism evidence="3 4">
    <name type="scientific">Lachnotalea glycerini</name>
    <dbReference type="NCBI Taxonomy" id="1763509"/>
    <lineage>
        <taxon>Bacteria</taxon>
        <taxon>Bacillati</taxon>
        <taxon>Bacillota</taxon>
        <taxon>Clostridia</taxon>
        <taxon>Lachnospirales</taxon>
        <taxon>Lachnospiraceae</taxon>
        <taxon>Lachnotalea</taxon>
    </lineage>
</organism>
<dbReference type="EMBL" id="NOKA02000071">
    <property type="protein sequence ID" value="RDY29102.1"/>
    <property type="molecule type" value="Genomic_DNA"/>
</dbReference>
<reference evidence="2 5" key="2">
    <citation type="submission" date="2018-05" db="EMBL/GenBank/DDBJ databases">
        <title>Genomic Encyclopedia of Type Strains, Phase IV (KMG-IV): sequencing the most valuable type-strain genomes for metagenomic binning, comparative biology and taxonomic classification.</title>
        <authorList>
            <person name="Goeker M."/>
        </authorList>
    </citation>
    <scope>NUCLEOTIDE SEQUENCE [LARGE SCALE GENOMIC DNA]</scope>
    <source>
        <strain evidence="2 5">DSM 28816</strain>
    </source>
</reference>
<keyword evidence="1" id="KW-0812">Transmembrane</keyword>